<dbReference type="AlphaFoldDB" id="A0A0D2FQW2"/>
<evidence type="ECO:0008006" key="4">
    <source>
        <dbReference type="Google" id="ProtNLM"/>
    </source>
</evidence>
<dbReference type="PANTHER" id="PTHR31410">
    <property type="entry name" value="TRANSMEMBRANE PROTEIN 246"/>
    <property type="match status" value="1"/>
</dbReference>
<dbReference type="EMBL" id="KN846958">
    <property type="protein sequence ID" value="KIW68940.1"/>
    <property type="molecule type" value="Genomic_DNA"/>
</dbReference>
<keyword evidence="1" id="KW-0472">Membrane</keyword>
<dbReference type="PANTHER" id="PTHR31410:SF1">
    <property type="entry name" value="POST-GPI ATTACHMENT TO PROTEINS FACTOR 4"/>
    <property type="match status" value="1"/>
</dbReference>
<keyword evidence="1" id="KW-0812">Transmembrane</keyword>
<keyword evidence="3" id="KW-1185">Reference proteome</keyword>
<dbReference type="InterPro" id="IPR029675">
    <property type="entry name" value="PGAP4"/>
</dbReference>
<dbReference type="GO" id="GO:0016757">
    <property type="term" value="F:glycosyltransferase activity"/>
    <property type="evidence" value="ECO:0007669"/>
    <property type="project" value="InterPro"/>
</dbReference>
<dbReference type="CDD" id="cd22189">
    <property type="entry name" value="PGAP4-like_fungal"/>
    <property type="match status" value="1"/>
</dbReference>
<name>A0A0D2FQW2_9EURO</name>
<keyword evidence="1" id="KW-1133">Transmembrane helix</keyword>
<feature type="transmembrane region" description="Helical" evidence="1">
    <location>
        <begin position="257"/>
        <end position="277"/>
    </location>
</feature>
<evidence type="ECO:0000313" key="2">
    <source>
        <dbReference type="EMBL" id="KIW68940.1"/>
    </source>
</evidence>
<dbReference type="GO" id="GO:0006506">
    <property type="term" value="P:GPI anchor biosynthetic process"/>
    <property type="evidence" value="ECO:0007669"/>
    <property type="project" value="InterPro"/>
</dbReference>
<feature type="transmembrane region" description="Helical" evidence="1">
    <location>
        <begin position="21"/>
        <end position="38"/>
    </location>
</feature>
<proteinExistence type="predicted"/>
<dbReference type="HOGENOM" id="CLU_036324_0_0_1"/>
<organism evidence="2 3">
    <name type="scientific">Phialophora macrospora</name>
    <dbReference type="NCBI Taxonomy" id="1851006"/>
    <lineage>
        <taxon>Eukaryota</taxon>
        <taxon>Fungi</taxon>
        <taxon>Dikarya</taxon>
        <taxon>Ascomycota</taxon>
        <taxon>Pezizomycotina</taxon>
        <taxon>Eurotiomycetes</taxon>
        <taxon>Chaetothyriomycetidae</taxon>
        <taxon>Chaetothyriales</taxon>
        <taxon>Herpotrichiellaceae</taxon>
        <taxon>Phialophora</taxon>
    </lineage>
</organism>
<accession>A0A0D2FQW2</accession>
<dbReference type="Proteomes" id="UP000054266">
    <property type="component" value="Unassembled WGS sequence"/>
</dbReference>
<gene>
    <name evidence="2" type="ORF">PV04_04851</name>
</gene>
<dbReference type="GO" id="GO:0000139">
    <property type="term" value="C:Golgi membrane"/>
    <property type="evidence" value="ECO:0007669"/>
    <property type="project" value="InterPro"/>
</dbReference>
<sequence length="413" mass="47548">MHVLKQAPWARALRYRVGPPPICVLLAFSTLYALLLLYCRSLSYRDPSSVFFDARRAYNPLYSAHRAEQAERYITSISGSRRAVVTRTEPPVLCLGVPTVARRGTQYVRTTVGSLFAGLSQEERDSIFFDFLVGHTDPAKHPIFAEHWLDILPDRILQYPRDTAEFDQVRAWEEGGWYRNKSIHDFRYLLKDCHATGAQYVAVVEDDTLAMEGWFGRLLEALDIIQVKMNGYPSGQRWIYLRLFYTDNLLGWNSEHWATYLFWSFVVWISVMTVLLATRRHFPRQLELLTMDVMAAITIICIPAMVLLFFLAGKQTMMPIPAGVQEMNQYGCCSQGFVFPRDMIPKILDKLKLETKGLVDMQIEKIADAGGYMRWAVVPPMLQHIGAMSSKGYGFDDNARQIWSFRFEQYPYG</sequence>
<evidence type="ECO:0000256" key="1">
    <source>
        <dbReference type="SAM" id="Phobius"/>
    </source>
</evidence>
<reference evidence="2 3" key="1">
    <citation type="submission" date="2015-01" db="EMBL/GenBank/DDBJ databases">
        <title>The Genome Sequence of Capronia semiimmersa CBS27337.</title>
        <authorList>
            <consortium name="The Broad Institute Genomics Platform"/>
            <person name="Cuomo C."/>
            <person name="de Hoog S."/>
            <person name="Gorbushina A."/>
            <person name="Stielow B."/>
            <person name="Teixiera M."/>
            <person name="Abouelleil A."/>
            <person name="Chapman S.B."/>
            <person name="Priest M."/>
            <person name="Young S.K."/>
            <person name="Wortman J."/>
            <person name="Nusbaum C."/>
            <person name="Birren B."/>
        </authorList>
    </citation>
    <scope>NUCLEOTIDE SEQUENCE [LARGE SCALE GENOMIC DNA]</scope>
    <source>
        <strain evidence="2 3">CBS 27337</strain>
    </source>
</reference>
<evidence type="ECO:0000313" key="3">
    <source>
        <dbReference type="Proteomes" id="UP000054266"/>
    </source>
</evidence>
<protein>
    <recommendedName>
        <fullName evidence="4">Integral membrane protein</fullName>
    </recommendedName>
</protein>
<feature type="transmembrane region" description="Helical" evidence="1">
    <location>
        <begin position="289"/>
        <end position="312"/>
    </location>
</feature>